<evidence type="ECO:0000256" key="12">
    <source>
        <dbReference type="SAM" id="Phobius"/>
    </source>
</evidence>
<feature type="transmembrane region" description="Helical" evidence="12">
    <location>
        <begin position="80"/>
        <end position="96"/>
    </location>
</feature>
<dbReference type="Gene3D" id="3.40.1110.10">
    <property type="entry name" value="Calcium-transporting ATPase, cytoplasmic domain N"/>
    <property type="match status" value="1"/>
</dbReference>
<keyword evidence="7" id="KW-0067">ATP-binding</keyword>
<dbReference type="PRINTS" id="PR00120">
    <property type="entry name" value="HATPASE"/>
</dbReference>
<feature type="transmembrane region" description="Helical" evidence="12">
    <location>
        <begin position="762"/>
        <end position="783"/>
    </location>
</feature>
<evidence type="ECO:0000313" key="14">
    <source>
        <dbReference type="EMBL" id="OIO06873.1"/>
    </source>
</evidence>
<dbReference type="PANTHER" id="PTHR43294:SF21">
    <property type="entry name" value="CATION TRANSPORTING ATPASE"/>
    <property type="match status" value="1"/>
</dbReference>
<dbReference type="PRINTS" id="PR00119">
    <property type="entry name" value="CATATPASE"/>
</dbReference>
<dbReference type="Pfam" id="PF00122">
    <property type="entry name" value="E1-E2_ATPase"/>
    <property type="match status" value="1"/>
</dbReference>
<keyword evidence="10 12" id="KW-1133">Transmembrane helix</keyword>
<dbReference type="InterPro" id="IPR059000">
    <property type="entry name" value="ATPase_P-type_domA"/>
</dbReference>
<evidence type="ECO:0000313" key="15">
    <source>
        <dbReference type="Proteomes" id="UP000182860"/>
    </source>
</evidence>
<feature type="transmembrane region" description="Helical" evidence="12">
    <location>
        <begin position="831"/>
        <end position="853"/>
    </location>
</feature>
<dbReference type="InterPro" id="IPR023298">
    <property type="entry name" value="ATPase_P-typ_TM_dom_sf"/>
</dbReference>
<dbReference type="InterPro" id="IPR036412">
    <property type="entry name" value="HAD-like_sf"/>
</dbReference>
<dbReference type="Pfam" id="PF00690">
    <property type="entry name" value="Cation_ATPase_N"/>
    <property type="match status" value="1"/>
</dbReference>
<dbReference type="FunFam" id="2.70.150.10:FF:000160">
    <property type="entry name" value="Sarcoplasmic/endoplasmic reticulum calcium ATPase 1"/>
    <property type="match status" value="1"/>
</dbReference>
<evidence type="ECO:0000256" key="2">
    <source>
        <dbReference type="ARBA" id="ARBA00005675"/>
    </source>
</evidence>
<keyword evidence="4" id="KW-0597">Phosphoprotein</keyword>
<comment type="similarity">
    <text evidence="2">Belongs to the cation transport ATPase (P-type) (TC 3.A.3) family. Type IIA subfamily.</text>
</comment>
<feature type="transmembrane region" description="Helical" evidence="12">
    <location>
        <begin position="795"/>
        <end position="819"/>
    </location>
</feature>
<dbReference type="PANTHER" id="PTHR43294">
    <property type="entry name" value="SODIUM/POTASSIUM-TRANSPORTING ATPASE SUBUNIT ALPHA"/>
    <property type="match status" value="1"/>
</dbReference>
<dbReference type="SFLD" id="SFLDS00003">
    <property type="entry name" value="Haloacid_Dehalogenase"/>
    <property type="match status" value="1"/>
</dbReference>
<comment type="caution">
    <text evidence="14">The sequence shown here is derived from an EMBL/GenBank/DDBJ whole genome shotgun (WGS) entry which is preliminary data.</text>
</comment>
<dbReference type="GO" id="GO:0005524">
    <property type="term" value="F:ATP binding"/>
    <property type="evidence" value="ECO:0007669"/>
    <property type="project" value="UniProtKB-KW"/>
</dbReference>
<dbReference type="InterPro" id="IPR018303">
    <property type="entry name" value="ATPase_P-typ_P_site"/>
</dbReference>
<dbReference type="Gene3D" id="1.20.1110.10">
    <property type="entry name" value="Calcium-transporting ATPase, transmembrane domain"/>
    <property type="match status" value="1"/>
</dbReference>
<evidence type="ECO:0000259" key="13">
    <source>
        <dbReference type="SMART" id="SM00831"/>
    </source>
</evidence>
<dbReference type="GO" id="GO:0016887">
    <property type="term" value="F:ATP hydrolysis activity"/>
    <property type="evidence" value="ECO:0007669"/>
    <property type="project" value="InterPro"/>
</dbReference>
<dbReference type="GO" id="GO:0005886">
    <property type="term" value="C:plasma membrane"/>
    <property type="evidence" value="ECO:0007669"/>
    <property type="project" value="UniProtKB-SubCell"/>
</dbReference>
<dbReference type="Pfam" id="PF13246">
    <property type="entry name" value="Cation_ATPase"/>
    <property type="match status" value="1"/>
</dbReference>
<evidence type="ECO:0000256" key="8">
    <source>
        <dbReference type="ARBA" id="ARBA00022842"/>
    </source>
</evidence>
<keyword evidence="9" id="KW-1278">Translocase</keyword>
<dbReference type="SMART" id="SM00831">
    <property type="entry name" value="Cation_ATPase_N"/>
    <property type="match status" value="1"/>
</dbReference>
<feature type="transmembrane region" description="Helical" evidence="12">
    <location>
        <begin position="269"/>
        <end position="295"/>
    </location>
</feature>
<feature type="transmembrane region" description="Helical" evidence="12">
    <location>
        <begin position="243"/>
        <end position="263"/>
    </location>
</feature>
<dbReference type="AlphaFoldDB" id="A0A1J4T680"/>
<evidence type="ECO:0000256" key="7">
    <source>
        <dbReference type="ARBA" id="ARBA00022840"/>
    </source>
</evidence>
<dbReference type="InterPro" id="IPR023214">
    <property type="entry name" value="HAD_sf"/>
</dbReference>
<feature type="domain" description="Cation-transporting P-type ATPase N-terminal" evidence="13">
    <location>
        <begin position="3"/>
        <end position="76"/>
    </location>
</feature>
<accession>A0A1J4T680</accession>
<dbReference type="SUPFAM" id="SSF81653">
    <property type="entry name" value="Calcium ATPase, transduction domain A"/>
    <property type="match status" value="1"/>
</dbReference>
<dbReference type="SUPFAM" id="SSF81665">
    <property type="entry name" value="Calcium ATPase, transmembrane domain M"/>
    <property type="match status" value="1"/>
</dbReference>
<dbReference type="NCBIfam" id="TIGR01494">
    <property type="entry name" value="ATPase_P-type"/>
    <property type="match status" value="3"/>
</dbReference>
<dbReference type="Pfam" id="PF08282">
    <property type="entry name" value="Hydrolase_3"/>
    <property type="match status" value="1"/>
</dbReference>
<dbReference type="Pfam" id="PF00689">
    <property type="entry name" value="Cation_ATPase_C"/>
    <property type="match status" value="1"/>
</dbReference>
<dbReference type="InterPro" id="IPR006068">
    <property type="entry name" value="ATPase_P-typ_cation-transptr_C"/>
</dbReference>
<evidence type="ECO:0000256" key="5">
    <source>
        <dbReference type="ARBA" id="ARBA00022692"/>
    </source>
</evidence>
<keyword evidence="8" id="KW-0460">Magnesium</keyword>
<keyword evidence="5 12" id="KW-0812">Transmembrane</keyword>
<dbReference type="SFLD" id="SFLDG00002">
    <property type="entry name" value="C1.7:_P-type_atpase_like"/>
    <property type="match status" value="1"/>
</dbReference>
<proteinExistence type="inferred from homology"/>
<dbReference type="SUPFAM" id="SSF56784">
    <property type="entry name" value="HAD-like"/>
    <property type="match status" value="1"/>
</dbReference>
<dbReference type="InterPro" id="IPR004014">
    <property type="entry name" value="ATPase_P-typ_cation-transptr_N"/>
</dbReference>
<dbReference type="InterPro" id="IPR044492">
    <property type="entry name" value="P_typ_ATPase_HD_dom"/>
</dbReference>
<dbReference type="Gene3D" id="2.70.150.10">
    <property type="entry name" value="Calcium-transporting ATPase, cytoplasmic transduction domain A"/>
    <property type="match status" value="1"/>
</dbReference>
<dbReference type="InterPro" id="IPR050510">
    <property type="entry name" value="Cation_transp_ATPase_P-type"/>
</dbReference>
<feature type="transmembrane region" description="Helical" evidence="12">
    <location>
        <begin position="56"/>
        <end position="74"/>
    </location>
</feature>
<dbReference type="Gene3D" id="3.40.50.1000">
    <property type="entry name" value="HAD superfamily/HAD-like"/>
    <property type="match status" value="1"/>
</dbReference>
<dbReference type="SUPFAM" id="SSF81660">
    <property type="entry name" value="Metal cation-transporting ATPase, ATP-binding domain N"/>
    <property type="match status" value="1"/>
</dbReference>
<protein>
    <recommendedName>
        <fullName evidence="13">Cation-transporting P-type ATPase N-terminal domain-containing protein</fullName>
    </recommendedName>
</protein>
<reference evidence="14 15" key="1">
    <citation type="journal article" date="2016" name="Environ. Microbiol.">
        <title>Genomic resolution of a cold subsurface aquifer community provides metabolic insights for novel microbes adapted to high CO concentrations.</title>
        <authorList>
            <person name="Probst A.J."/>
            <person name="Castelle C.J."/>
            <person name="Singh A."/>
            <person name="Brown C.T."/>
            <person name="Anantharaman K."/>
            <person name="Sharon I."/>
            <person name="Hug L.A."/>
            <person name="Burstein D."/>
            <person name="Emerson J.B."/>
            <person name="Thomas B.C."/>
            <person name="Banfield J.F."/>
        </authorList>
    </citation>
    <scope>NUCLEOTIDE SEQUENCE [LARGE SCALE GENOMIC DNA]</scope>
    <source>
        <strain evidence="14">CG1_02_41_21</strain>
    </source>
</reference>
<evidence type="ECO:0000256" key="3">
    <source>
        <dbReference type="ARBA" id="ARBA00022475"/>
    </source>
</evidence>
<name>A0A1J4T680_9BACT</name>
<dbReference type="PROSITE" id="PS00154">
    <property type="entry name" value="ATPASE_E1_E2"/>
    <property type="match status" value="1"/>
</dbReference>
<evidence type="ECO:0000256" key="1">
    <source>
        <dbReference type="ARBA" id="ARBA00004651"/>
    </source>
</evidence>
<gene>
    <name evidence="14" type="ORF">AUJ35_03180</name>
</gene>
<comment type="subcellular location">
    <subcellularLocation>
        <location evidence="1">Cell membrane</location>
        <topology evidence="1">Multi-pass membrane protein</topology>
    </subcellularLocation>
</comment>
<dbReference type="InterPro" id="IPR008250">
    <property type="entry name" value="ATPase_P-typ_transduc_dom_A_sf"/>
</dbReference>
<dbReference type="Proteomes" id="UP000182860">
    <property type="component" value="Unassembled WGS sequence"/>
</dbReference>
<evidence type="ECO:0000256" key="9">
    <source>
        <dbReference type="ARBA" id="ARBA00022967"/>
    </source>
</evidence>
<evidence type="ECO:0000256" key="4">
    <source>
        <dbReference type="ARBA" id="ARBA00022553"/>
    </source>
</evidence>
<evidence type="ECO:0000256" key="11">
    <source>
        <dbReference type="ARBA" id="ARBA00023136"/>
    </source>
</evidence>
<dbReference type="InterPro" id="IPR001757">
    <property type="entry name" value="P_typ_ATPase"/>
</dbReference>
<sequence length="896" mass="98479">MINFYNLGRRQAFKELKSSISGLTGKEAEKRLAKFGPNSLAEAKTVSRWQILISQFANPLIFILLLAGLISIIMREYTDAEVILVAVLINTIIGYFQENKANQSLSELKKAVEHRALVRRDGFETEIDSAQLVPGDIIILQSGQKVPADARMIESIDLQLNEAMLTGESVPVWKTVKIMPIGAALADRKNIVYAATEIVGGTGRAIVIATGVQTEIGKISAMVVETKEAATPLQIRLIKFSRLLGLIVGIISVLIVVLGIIQQRNLFDIFITAIAVAVAAIPEGLAVAVTVILAVGMKQILKQKALTRKLLAAETLGSITVICADKTGTLTEGKMRVAHIFAGGRELALEDFLEQDKGNNLTAIVRALEIGIICNNSIIENSESGLNREKIIGQPTEAALLSAGLDLGLDRDKLLAKEPRVGELPFNSDNKFMITLHSLAKSGYVLYEKGAPEKLLAKSSSIYINNSVLATNQAEKNLLLKKYEEFTAQGLRVIAVAYRELKELPWSIDSDHKDWDAIDSDLIFVGLIAFKDPLRAESRSAISECKRAGIRPIIITGDHKLTAQVIAAEAGIHCDIKDVITGEILDGVDDLELRALVKKHNIFARVSPHHKLRIVEALRANGEVVAMTGDGLNDSPALKAANIGVCLGSGTEVAKETSDLVLLDNNFQVIVSAIEEGRVIFQNIRKSITYLISDCFSEITLITGSIFFGIPLALLPTQILWINIINDGFPNFSLAFEKGDKNIMEQLPISPKEPLVNSEMKVIIVWLGLFRDLALLAIFIYFYHHLDILGWDINYLRTLFFAILGIKSLTSIFSLRSFTLPIWKINHGSNLYLLGAFFTSLILLILGIYLPLFQPILQTQALGSGSWLLILSIAFINILVMEFIKYFFTGQRHVKQ</sequence>
<feature type="transmembrane region" description="Helical" evidence="12">
    <location>
        <begin position="865"/>
        <end position="888"/>
    </location>
</feature>
<dbReference type="InterPro" id="IPR023299">
    <property type="entry name" value="ATPase_P-typ_cyto_dom_N"/>
</dbReference>
<evidence type="ECO:0000256" key="10">
    <source>
        <dbReference type="ARBA" id="ARBA00022989"/>
    </source>
</evidence>
<keyword evidence="3" id="KW-1003">Cell membrane</keyword>
<keyword evidence="11 12" id="KW-0472">Membrane</keyword>
<keyword evidence="6" id="KW-0547">Nucleotide-binding</keyword>
<dbReference type="EMBL" id="MNUV01000058">
    <property type="protein sequence ID" value="OIO06873.1"/>
    <property type="molecule type" value="Genomic_DNA"/>
</dbReference>
<evidence type="ECO:0000256" key="6">
    <source>
        <dbReference type="ARBA" id="ARBA00022741"/>
    </source>
</evidence>
<organism evidence="14 15">
    <name type="scientific">Candidatus Falkowbacteria bacterium CG1_02_41_21</name>
    <dbReference type="NCBI Taxonomy" id="1805147"/>
    <lineage>
        <taxon>Bacteria</taxon>
        <taxon>Candidatus Falkowiibacteriota</taxon>
    </lineage>
</organism>
<dbReference type="SFLD" id="SFLDF00027">
    <property type="entry name" value="p-type_atpase"/>
    <property type="match status" value="1"/>
</dbReference>